<accession>A0A067U1I7</accession>
<reference evidence="3" key="1">
    <citation type="journal article" date="2014" name="Proc. Natl. Acad. Sci. U.S.A.">
        <title>Extensive sampling of basidiomycete genomes demonstrates inadequacy of the white-rot/brown-rot paradigm for wood decay fungi.</title>
        <authorList>
            <person name="Riley R."/>
            <person name="Salamov A.A."/>
            <person name="Brown D.W."/>
            <person name="Nagy L.G."/>
            <person name="Floudas D."/>
            <person name="Held B.W."/>
            <person name="Levasseur A."/>
            <person name="Lombard V."/>
            <person name="Morin E."/>
            <person name="Otillar R."/>
            <person name="Lindquist E.A."/>
            <person name="Sun H."/>
            <person name="LaButti K.M."/>
            <person name="Schmutz J."/>
            <person name="Jabbour D."/>
            <person name="Luo H."/>
            <person name="Baker S.E."/>
            <person name="Pisabarro A.G."/>
            <person name="Walton J.D."/>
            <person name="Blanchette R.A."/>
            <person name="Henrissat B."/>
            <person name="Martin F."/>
            <person name="Cullen D."/>
            <person name="Hibbett D.S."/>
            <person name="Grigoriev I.V."/>
        </authorList>
    </citation>
    <scope>NUCLEOTIDE SEQUENCE [LARGE SCALE GENOMIC DNA]</scope>
    <source>
        <strain evidence="3">CBS 339.88</strain>
    </source>
</reference>
<sequence>MSHTHNPYEERHHEDDDRDDEEEEEEEFDEDEDGDEGESGYQSNRHRGETAYFERASGFEIDGGNFSTVGGHYYGRGYYPTRGPMRGRPGPMPVSNQSISYFRESSNFTITAGNFMSVSGNYYGDAPPQRGPFVPPYRGGGRGIDPSRIGRGDPRGPPQRPPPAPLYPPNGVFPPESGPHVRSSPAVLGNPGPSNSPGRGPPRGGGHSLGPYAPDFQNSQRPGPQPMNYGPTGPRYTQSDGPRGPSSPPGGWGPGPTPYRFQPDHLNRHSDPRSSAQPSAYPLDRSQRSSSQSASGSADMRSTAMQRGDRDFSVNASSTSRSPASPTSSRNVPPADGSISNPYRYRDRYPSPDPSELEVPRTSYRPPSPSSSTSGDMYVSEEEDERDRVPSSSHSSNFADDHLNSEEDLPGKSAKSKGKKPQRRPAK</sequence>
<feature type="compositionally biased region" description="Acidic residues" evidence="1">
    <location>
        <begin position="16"/>
        <end position="38"/>
    </location>
</feature>
<evidence type="ECO:0000256" key="1">
    <source>
        <dbReference type="SAM" id="MobiDB-lite"/>
    </source>
</evidence>
<dbReference type="AlphaFoldDB" id="A0A067U1I7"/>
<feature type="compositionally biased region" description="Basic and acidic residues" evidence="1">
    <location>
        <begin position="1"/>
        <end position="15"/>
    </location>
</feature>
<dbReference type="HOGENOM" id="CLU_642574_0_0_1"/>
<keyword evidence="3" id="KW-1185">Reference proteome</keyword>
<protein>
    <submittedName>
        <fullName evidence="2">Uncharacterized protein</fullName>
    </submittedName>
</protein>
<organism evidence="2 3">
    <name type="scientific">Galerina marginata (strain CBS 339.88)</name>
    <dbReference type="NCBI Taxonomy" id="685588"/>
    <lineage>
        <taxon>Eukaryota</taxon>
        <taxon>Fungi</taxon>
        <taxon>Dikarya</taxon>
        <taxon>Basidiomycota</taxon>
        <taxon>Agaricomycotina</taxon>
        <taxon>Agaricomycetes</taxon>
        <taxon>Agaricomycetidae</taxon>
        <taxon>Agaricales</taxon>
        <taxon>Agaricineae</taxon>
        <taxon>Strophariaceae</taxon>
        <taxon>Galerina</taxon>
    </lineage>
</organism>
<feature type="compositionally biased region" description="Low complexity" evidence="1">
    <location>
        <begin position="360"/>
        <end position="374"/>
    </location>
</feature>
<feature type="compositionally biased region" description="Low complexity" evidence="1">
    <location>
        <begin position="189"/>
        <end position="198"/>
    </location>
</feature>
<evidence type="ECO:0000313" key="3">
    <source>
        <dbReference type="Proteomes" id="UP000027222"/>
    </source>
</evidence>
<proteinExistence type="predicted"/>
<feature type="region of interest" description="Disordered" evidence="1">
    <location>
        <begin position="1"/>
        <end position="49"/>
    </location>
</feature>
<dbReference type="EMBL" id="KL142367">
    <property type="protein sequence ID" value="KDR86149.1"/>
    <property type="molecule type" value="Genomic_DNA"/>
</dbReference>
<feature type="compositionally biased region" description="Basic and acidic residues" evidence="1">
    <location>
        <begin position="262"/>
        <end position="272"/>
    </location>
</feature>
<feature type="compositionally biased region" description="Basic residues" evidence="1">
    <location>
        <begin position="414"/>
        <end position="427"/>
    </location>
</feature>
<feature type="compositionally biased region" description="Low complexity" evidence="1">
    <location>
        <begin position="316"/>
        <end position="330"/>
    </location>
</feature>
<feature type="compositionally biased region" description="Pro residues" evidence="1">
    <location>
        <begin position="155"/>
        <end position="172"/>
    </location>
</feature>
<feature type="region of interest" description="Disordered" evidence="1">
    <location>
        <begin position="122"/>
        <end position="427"/>
    </location>
</feature>
<feature type="compositionally biased region" description="Low complexity" evidence="1">
    <location>
        <begin position="288"/>
        <end position="302"/>
    </location>
</feature>
<gene>
    <name evidence="2" type="ORF">GALMADRAFT_235384</name>
</gene>
<dbReference type="Proteomes" id="UP000027222">
    <property type="component" value="Unassembled WGS sequence"/>
</dbReference>
<evidence type="ECO:0000313" key="2">
    <source>
        <dbReference type="EMBL" id="KDR86149.1"/>
    </source>
</evidence>
<name>A0A067U1I7_GALM3</name>